<accession>A0A1W6L4M5</accession>
<dbReference type="AlphaFoldDB" id="A0A1W6L4M5"/>
<dbReference type="OrthoDB" id="8689395at2"/>
<name>A0A1W6L4M5_9BURK</name>
<protein>
    <submittedName>
        <fullName evidence="1">Uncharacterized protein</fullName>
    </submittedName>
</protein>
<gene>
    <name evidence="1" type="ORF">A4W93_04085</name>
</gene>
<dbReference type="KEGG" id="rgu:A4W93_04085"/>
<reference evidence="1 2" key="1">
    <citation type="submission" date="2016-04" db="EMBL/GenBank/DDBJ databases">
        <title>Complete genome sequence of natural rubber-degrading, novel Gram-negative bacterium, Rhizobacter gummiphilus strain NS21.</title>
        <authorList>
            <person name="Tabata M."/>
            <person name="Kasai D."/>
            <person name="Fukuda M."/>
        </authorList>
    </citation>
    <scope>NUCLEOTIDE SEQUENCE [LARGE SCALE GENOMIC DNA]</scope>
    <source>
        <strain evidence="1 2">NS21</strain>
    </source>
</reference>
<keyword evidence="2" id="KW-1185">Reference proteome</keyword>
<dbReference type="RefSeq" id="WP_157782111.1">
    <property type="nucleotide sequence ID" value="NZ_BSPR01000002.1"/>
</dbReference>
<evidence type="ECO:0000313" key="2">
    <source>
        <dbReference type="Proteomes" id="UP000193427"/>
    </source>
</evidence>
<organism evidence="1 2">
    <name type="scientific">Piscinibacter gummiphilus</name>
    <dbReference type="NCBI Taxonomy" id="946333"/>
    <lineage>
        <taxon>Bacteria</taxon>
        <taxon>Pseudomonadati</taxon>
        <taxon>Pseudomonadota</taxon>
        <taxon>Betaproteobacteria</taxon>
        <taxon>Burkholderiales</taxon>
        <taxon>Sphaerotilaceae</taxon>
        <taxon>Piscinibacter</taxon>
    </lineage>
</organism>
<dbReference type="InterPro" id="IPR021317">
    <property type="entry name" value="DUF2917"/>
</dbReference>
<dbReference type="EMBL" id="CP015118">
    <property type="protein sequence ID" value="ARN19162.1"/>
    <property type="molecule type" value="Genomic_DNA"/>
</dbReference>
<evidence type="ECO:0000313" key="1">
    <source>
        <dbReference type="EMBL" id="ARN19162.1"/>
    </source>
</evidence>
<sequence>MSGQLMSRTQSRRDALWTLAPGEALRLTVGPGPRQLRVVEGWLWLTTEGTREQPAEDVWLLPGEPMELPAGSEWVVEARATGRFQLLVPPQPRPWRAWQARITWWLRGFRPAPPRGLRA</sequence>
<proteinExistence type="predicted"/>
<dbReference type="Pfam" id="PF11142">
    <property type="entry name" value="DUF2917"/>
    <property type="match status" value="1"/>
</dbReference>
<dbReference type="Proteomes" id="UP000193427">
    <property type="component" value="Chromosome"/>
</dbReference>